<dbReference type="Proteomes" id="UP000054342">
    <property type="component" value="Unassembled WGS sequence"/>
</dbReference>
<evidence type="ECO:0000256" key="1">
    <source>
        <dbReference type="SAM" id="MobiDB-lite"/>
    </source>
</evidence>
<proteinExistence type="predicted"/>
<name>A0A0D2ELT7_9EURO</name>
<dbReference type="AlphaFoldDB" id="A0A0D2ELT7"/>
<dbReference type="EMBL" id="KN847319">
    <property type="protein sequence ID" value="KIW55655.1"/>
    <property type="molecule type" value="Genomic_DNA"/>
</dbReference>
<dbReference type="HOGENOM" id="CLU_1151808_0_0_1"/>
<evidence type="ECO:0000313" key="3">
    <source>
        <dbReference type="Proteomes" id="UP000054342"/>
    </source>
</evidence>
<accession>A0A0D2ELT7</accession>
<dbReference type="RefSeq" id="XP_013316239.1">
    <property type="nucleotide sequence ID" value="XM_013460785.1"/>
</dbReference>
<gene>
    <name evidence="2" type="ORF">PV05_04386</name>
</gene>
<feature type="region of interest" description="Disordered" evidence="1">
    <location>
        <begin position="188"/>
        <end position="241"/>
    </location>
</feature>
<feature type="compositionally biased region" description="Acidic residues" evidence="1">
    <location>
        <begin position="195"/>
        <end position="221"/>
    </location>
</feature>
<dbReference type="OrthoDB" id="10554357at2759"/>
<keyword evidence="3" id="KW-1185">Reference proteome</keyword>
<sequence length="241" mass="27948">MALNNQGPSQSHLGVFSNTKLPTGNDVDEVTTEYEVRFGWDNFYASHPIIIPATMNRSMSRIWEAIKNQLPAFARSLSDTPHTRLHFVAQETVWERYYMQFDWNETGKIRRWYTRNTKPYLARARIRIDIRTSPVNIVERVEDGWRMSTAKRIRLQERLRYFPGDGNEVLADEWGNFYEVEDPKPVVHVEGKEGDDGEVGNDTMEDDDDDDDMEDDDDDNDDNNKVVDGDIAPSTLKWLPG</sequence>
<dbReference type="GeneID" id="25326294"/>
<evidence type="ECO:0000313" key="2">
    <source>
        <dbReference type="EMBL" id="KIW55655.1"/>
    </source>
</evidence>
<reference evidence="2 3" key="1">
    <citation type="submission" date="2015-01" db="EMBL/GenBank/DDBJ databases">
        <title>The Genome Sequence of Exophiala xenobiotica CBS118157.</title>
        <authorList>
            <consortium name="The Broad Institute Genomics Platform"/>
            <person name="Cuomo C."/>
            <person name="de Hoog S."/>
            <person name="Gorbushina A."/>
            <person name="Stielow B."/>
            <person name="Teixiera M."/>
            <person name="Abouelleil A."/>
            <person name="Chapman S.B."/>
            <person name="Priest M."/>
            <person name="Young S.K."/>
            <person name="Wortman J."/>
            <person name="Nusbaum C."/>
            <person name="Birren B."/>
        </authorList>
    </citation>
    <scope>NUCLEOTIDE SEQUENCE [LARGE SCALE GENOMIC DNA]</scope>
    <source>
        <strain evidence="2 3">CBS 118157</strain>
    </source>
</reference>
<protein>
    <submittedName>
        <fullName evidence="2">Uncharacterized protein</fullName>
    </submittedName>
</protein>
<organism evidence="2 3">
    <name type="scientific">Exophiala xenobiotica</name>
    <dbReference type="NCBI Taxonomy" id="348802"/>
    <lineage>
        <taxon>Eukaryota</taxon>
        <taxon>Fungi</taxon>
        <taxon>Dikarya</taxon>
        <taxon>Ascomycota</taxon>
        <taxon>Pezizomycotina</taxon>
        <taxon>Eurotiomycetes</taxon>
        <taxon>Chaetothyriomycetidae</taxon>
        <taxon>Chaetothyriales</taxon>
        <taxon>Herpotrichiellaceae</taxon>
        <taxon>Exophiala</taxon>
    </lineage>
</organism>